<dbReference type="PROSITE" id="PS00138">
    <property type="entry name" value="SUBTILASE_SER"/>
    <property type="match status" value="1"/>
</dbReference>
<feature type="region of interest" description="Disordered" evidence="8">
    <location>
        <begin position="199"/>
        <end position="218"/>
    </location>
</feature>
<feature type="domain" description="Peptidase S8/S53" evidence="9">
    <location>
        <begin position="435"/>
        <end position="598"/>
    </location>
</feature>
<feature type="domain" description="Peptidase S8/S53" evidence="9">
    <location>
        <begin position="119"/>
        <end position="303"/>
    </location>
</feature>
<dbReference type="InterPro" id="IPR023827">
    <property type="entry name" value="Peptidase_S8_Asp-AS"/>
</dbReference>
<dbReference type="Pfam" id="PF18962">
    <property type="entry name" value="Por_Secre_tail"/>
    <property type="match status" value="1"/>
</dbReference>
<evidence type="ECO:0000256" key="5">
    <source>
        <dbReference type="PIRSR" id="PIRSR615500-1"/>
    </source>
</evidence>
<dbReference type="AlphaFoldDB" id="A0A7V5PQF4"/>
<dbReference type="PRINTS" id="PR00723">
    <property type="entry name" value="SUBTILISIN"/>
</dbReference>
<feature type="domain" description="Secretion system C-terminal sorting" evidence="10">
    <location>
        <begin position="628"/>
        <end position="714"/>
    </location>
</feature>
<dbReference type="Gene3D" id="2.60.40.4070">
    <property type="match status" value="1"/>
</dbReference>
<name>A0A7V5PQF4_CALAY</name>
<evidence type="ECO:0000259" key="10">
    <source>
        <dbReference type="Pfam" id="PF18962"/>
    </source>
</evidence>
<dbReference type="Gene3D" id="2.60.120.1290">
    <property type="match status" value="1"/>
</dbReference>
<organism evidence="11">
    <name type="scientific">Caldithrix abyssi</name>
    <dbReference type="NCBI Taxonomy" id="187145"/>
    <lineage>
        <taxon>Bacteria</taxon>
        <taxon>Pseudomonadati</taxon>
        <taxon>Calditrichota</taxon>
        <taxon>Calditrichia</taxon>
        <taxon>Calditrichales</taxon>
        <taxon>Calditrichaceae</taxon>
        <taxon>Caldithrix</taxon>
    </lineage>
</organism>
<dbReference type="GO" id="GO:0006508">
    <property type="term" value="P:proteolysis"/>
    <property type="evidence" value="ECO:0007669"/>
    <property type="project" value="UniProtKB-KW"/>
</dbReference>
<dbReference type="Pfam" id="PF00082">
    <property type="entry name" value="Peptidase_S8"/>
    <property type="match status" value="2"/>
</dbReference>
<keyword evidence="2 6" id="KW-0645">Protease</keyword>
<dbReference type="InterPro" id="IPR022398">
    <property type="entry name" value="Peptidase_S8_His-AS"/>
</dbReference>
<proteinExistence type="inferred from homology"/>
<feature type="active site" description="Charge relay system" evidence="5 6">
    <location>
        <position position="128"/>
    </location>
</feature>
<dbReference type="InterPro" id="IPR015500">
    <property type="entry name" value="Peptidase_S8_subtilisin-rel"/>
</dbReference>
<dbReference type="InterPro" id="IPR036852">
    <property type="entry name" value="Peptidase_S8/S53_dom_sf"/>
</dbReference>
<evidence type="ECO:0000256" key="8">
    <source>
        <dbReference type="SAM" id="MobiDB-lite"/>
    </source>
</evidence>
<evidence type="ECO:0000313" key="11">
    <source>
        <dbReference type="EMBL" id="HHJ53374.1"/>
    </source>
</evidence>
<comment type="caution">
    <text evidence="11">The sequence shown here is derived from an EMBL/GenBank/DDBJ whole genome shotgun (WGS) entry which is preliminary data.</text>
</comment>
<accession>A0A7V5PQF4</accession>
<dbReference type="InterPro" id="IPR050131">
    <property type="entry name" value="Peptidase_S8_subtilisin-like"/>
</dbReference>
<gene>
    <name evidence="11" type="ORF">ENJ89_09290</name>
</gene>
<comment type="similarity">
    <text evidence="1 6 7">Belongs to the peptidase S8 family.</text>
</comment>
<feature type="active site" description="Charge relay system" evidence="5 6">
    <location>
        <position position="535"/>
    </location>
</feature>
<dbReference type="GO" id="GO:0004252">
    <property type="term" value="F:serine-type endopeptidase activity"/>
    <property type="evidence" value="ECO:0007669"/>
    <property type="project" value="UniProtKB-UniRule"/>
</dbReference>
<evidence type="ECO:0000256" key="6">
    <source>
        <dbReference type="PROSITE-ProRule" id="PRU01240"/>
    </source>
</evidence>
<protein>
    <submittedName>
        <fullName evidence="11">T9SS type A sorting domain-containing protein</fullName>
    </submittedName>
</protein>
<sequence>MNRIILLLLLLAGFVFGQKADAYLRFQQRPALAKGESAPFRVLVKGSEGLAQELSQEGFEVQSDLGRMATVQVTRQQLSRLLSMNDVQRVTFTPPKKLYNSKAVNYENVQTAYNAGYTGKDVLVGIVDTGIDFYHPMFRKENGDTRILYIWDQTLSGSGPSGTSFTYGVEYSEAQINQDLKSGSPYSVVKQKDVEGHGTHVAGSAAGADPNASPPDTLHGGAKEANLIIVKTSLQNADIIDGINYIFTRASALGKPCVVNLSLGGQYGPHDGSDDDSQAINALTGTGKIVVYAAGNDGNKKVHYYKTNVVSSDQIQFSYTDYVNVWIEAGDDLTSASLSWDGGSISNVIKGTYKVSGNVQLSVDKASSANNNEIAVAVFIDDTTLSSKTFTLTLNSLSDKNNNGTITRHGWASDDAFLDPYGAFSQGTSYGSSDYPYTLSNDACAQDVISVGAFISRENWPASDGYTYHYTNSGKEGGIAGFSGIGPTADGRNKPDIIAGGQIVLSAKSSFISVQKELLPPAPFTDDYYYTQGTSMAAPVASGAIALLLEKHPTWNPDAVKEYLFNHAQGTSATTGGTPAEVKVKDDPNNWDRVFGYGAIDLTDAFGPDAIDHNAPPIVTRFTLAQNYPNPFGEKNQTTGNTTTIRYGLKTSGQAEIPVQLIVYNTLGQTVKKLVDRQERVGEHTVVFDAKDLPSGIYFYTLQVGGHKLTRKMILLR</sequence>
<dbReference type="NCBIfam" id="TIGR04183">
    <property type="entry name" value="Por_Secre_tail"/>
    <property type="match status" value="1"/>
</dbReference>
<dbReference type="EMBL" id="DROD01000593">
    <property type="protein sequence ID" value="HHJ53374.1"/>
    <property type="molecule type" value="Genomic_DNA"/>
</dbReference>
<evidence type="ECO:0000256" key="3">
    <source>
        <dbReference type="ARBA" id="ARBA00022801"/>
    </source>
</evidence>
<dbReference type="SUPFAM" id="SSF52743">
    <property type="entry name" value="Subtilisin-like"/>
    <property type="match status" value="1"/>
</dbReference>
<dbReference type="PROSITE" id="PS00136">
    <property type="entry name" value="SUBTILASE_ASP"/>
    <property type="match status" value="1"/>
</dbReference>
<dbReference type="Proteomes" id="UP000886124">
    <property type="component" value="Unassembled WGS sequence"/>
</dbReference>
<dbReference type="InterPro" id="IPR023828">
    <property type="entry name" value="Peptidase_S8_Ser-AS"/>
</dbReference>
<keyword evidence="4 6" id="KW-0720">Serine protease</keyword>
<evidence type="ECO:0000259" key="9">
    <source>
        <dbReference type="Pfam" id="PF00082"/>
    </source>
</evidence>
<evidence type="ECO:0000256" key="4">
    <source>
        <dbReference type="ARBA" id="ARBA00022825"/>
    </source>
</evidence>
<evidence type="ECO:0000256" key="7">
    <source>
        <dbReference type="RuleBase" id="RU003355"/>
    </source>
</evidence>
<evidence type="ECO:0000256" key="1">
    <source>
        <dbReference type="ARBA" id="ARBA00011073"/>
    </source>
</evidence>
<evidence type="ECO:0000256" key="2">
    <source>
        <dbReference type="ARBA" id="ARBA00022670"/>
    </source>
</evidence>
<dbReference type="InterPro" id="IPR026444">
    <property type="entry name" value="Secre_tail"/>
</dbReference>
<keyword evidence="3 6" id="KW-0378">Hydrolase</keyword>
<dbReference type="PROSITE" id="PS51892">
    <property type="entry name" value="SUBTILASE"/>
    <property type="match status" value="1"/>
</dbReference>
<dbReference type="PROSITE" id="PS00137">
    <property type="entry name" value="SUBTILASE_HIS"/>
    <property type="match status" value="1"/>
</dbReference>
<dbReference type="Gene3D" id="3.40.50.200">
    <property type="entry name" value="Peptidase S8/S53 domain"/>
    <property type="match status" value="1"/>
</dbReference>
<feature type="active site" description="Charge relay system" evidence="5 6">
    <location>
        <position position="197"/>
    </location>
</feature>
<reference evidence="11" key="1">
    <citation type="journal article" date="2020" name="mSystems">
        <title>Genome- and Community-Level Interaction Insights into Carbon Utilization and Element Cycling Functions of Hydrothermarchaeota in Hydrothermal Sediment.</title>
        <authorList>
            <person name="Zhou Z."/>
            <person name="Liu Y."/>
            <person name="Xu W."/>
            <person name="Pan J."/>
            <person name="Luo Z.H."/>
            <person name="Li M."/>
        </authorList>
    </citation>
    <scope>NUCLEOTIDE SEQUENCE [LARGE SCALE GENOMIC DNA]</scope>
    <source>
        <strain evidence="11">HyVt-527</strain>
    </source>
</reference>
<dbReference type="PANTHER" id="PTHR43806">
    <property type="entry name" value="PEPTIDASE S8"/>
    <property type="match status" value="1"/>
</dbReference>
<dbReference type="PANTHER" id="PTHR43806:SF65">
    <property type="entry name" value="SERINE PROTEASE APRX"/>
    <property type="match status" value="1"/>
</dbReference>
<dbReference type="InterPro" id="IPR000209">
    <property type="entry name" value="Peptidase_S8/S53_dom"/>
</dbReference>